<feature type="region of interest" description="Disordered" evidence="5">
    <location>
        <begin position="1044"/>
        <end position="1064"/>
    </location>
</feature>
<feature type="region of interest" description="Disordered" evidence="5">
    <location>
        <begin position="1646"/>
        <end position="1675"/>
    </location>
</feature>
<dbReference type="InterPro" id="IPR029451">
    <property type="entry name" value="RICTOR_M"/>
</dbReference>
<dbReference type="GO" id="GO:0005840">
    <property type="term" value="C:ribosome"/>
    <property type="evidence" value="ECO:0007669"/>
    <property type="project" value="UniProtKB-KW"/>
</dbReference>
<dbReference type="InterPro" id="IPR023574">
    <property type="entry name" value="Ribosomal_uL4_dom_sf"/>
</dbReference>
<dbReference type="Pfam" id="PF14668">
    <property type="entry name" value="RICTOR_V"/>
    <property type="match status" value="1"/>
</dbReference>
<dbReference type="GO" id="GO:0006412">
    <property type="term" value="P:translation"/>
    <property type="evidence" value="ECO:0007669"/>
    <property type="project" value="InterPro"/>
</dbReference>
<dbReference type="InterPro" id="IPR013005">
    <property type="entry name" value="Ribosomal_uL4-like"/>
</dbReference>
<gene>
    <name evidence="9" type="ORF">BN9_041840</name>
</gene>
<feature type="domain" description="Rapamycin-insensitive companion of mTOR middle" evidence="6">
    <location>
        <begin position="522"/>
        <end position="759"/>
    </location>
</feature>
<dbReference type="Pfam" id="PF14663">
    <property type="entry name" value="RasGEF_N_2"/>
    <property type="match status" value="1"/>
</dbReference>
<evidence type="ECO:0000259" key="6">
    <source>
        <dbReference type="SMART" id="SM01307"/>
    </source>
</evidence>
<dbReference type="SUPFAM" id="SSF52166">
    <property type="entry name" value="Ribosomal protein L4"/>
    <property type="match status" value="1"/>
</dbReference>
<feature type="domain" description="Rapamycin-insensitive companion of mTOR N-terminal" evidence="7">
    <location>
        <begin position="37"/>
        <end position="385"/>
    </location>
</feature>
<evidence type="ECO:0000313" key="10">
    <source>
        <dbReference type="Proteomes" id="UP000053237"/>
    </source>
</evidence>
<feature type="domain" description="Rapamycin-insensitive companion of mTOR" evidence="8">
    <location>
        <begin position="1187"/>
        <end position="1261"/>
    </location>
</feature>
<dbReference type="SMART" id="SM01308">
    <property type="entry name" value="RICTOR_N"/>
    <property type="match status" value="1"/>
</dbReference>
<evidence type="ECO:0000256" key="5">
    <source>
        <dbReference type="SAM" id="MobiDB-lite"/>
    </source>
</evidence>
<dbReference type="Pfam" id="PF00573">
    <property type="entry name" value="Ribosomal_L4"/>
    <property type="match status" value="1"/>
</dbReference>
<dbReference type="SMART" id="SM01307">
    <property type="entry name" value="RICTOR_M"/>
    <property type="match status" value="1"/>
</dbReference>
<evidence type="ECO:0000256" key="4">
    <source>
        <dbReference type="ARBA" id="ARBA00023274"/>
    </source>
</evidence>
<keyword evidence="10" id="KW-1185">Reference proteome</keyword>
<dbReference type="GO" id="GO:0038203">
    <property type="term" value="P:TORC2 signaling"/>
    <property type="evidence" value="ECO:0007669"/>
    <property type="project" value="TreeGrafter"/>
</dbReference>
<dbReference type="SUPFAM" id="SSF48371">
    <property type="entry name" value="ARM repeat"/>
    <property type="match status" value="1"/>
</dbReference>
<evidence type="ECO:0000313" key="9">
    <source>
        <dbReference type="EMBL" id="CCI43400.1"/>
    </source>
</evidence>
<comment type="caution">
    <text evidence="9">The sequence shown here is derived from an EMBL/GenBank/DDBJ whole genome shotgun (WGS) entry which is preliminary data.</text>
</comment>
<dbReference type="PANTHER" id="PTHR13298">
    <property type="entry name" value="CYTOSOLIC REGULATOR PIANISSIMO"/>
    <property type="match status" value="1"/>
</dbReference>
<evidence type="ECO:0000256" key="2">
    <source>
        <dbReference type="ARBA" id="ARBA00010528"/>
    </source>
</evidence>
<dbReference type="InterPro" id="IPR029452">
    <property type="entry name" value="RICTOR_V"/>
</dbReference>
<evidence type="ECO:0000256" key="1">
    <source>
        <dbReference type="ARBA" id="ARBA00008878"/>
    </source>
</evidence>
<dbReference type="InterPro" id="IPR011989">
    <property type="entry name" value="ARM-like"/>
</dbReference>
<keyword evidence="3" id="KW-0689">Ribosomal protein</keyword>
<dbReference type="InterPro" id="IPR028267">
    <property type="entry name" value="Pianissimo_N"/>
</dbReference>
<dbReference type="GO" id="GO:0031932">
    <property type="term" value="C:TORC2 complex"/>
    <property type="evidence" value="ECO:0007669"/>
    <property type="project" value="InterPro"/>
</dbReference>
<dbReference type="OrthoDB" id="271111at2759"/>
<dbReference type="SMART" id="SM01303">
    <property type="entry name" value="RasGEF_N_2"/>
    <property type="match status" value="1"/>
</dbReference>
<evidence type="ECO:0000259" key="7">
    <source>
        <dbReference type="SMART" id="SM01308"/>
    </source>
</evidence>
<comment type="similarity">
    <text evidence="1">Belongs to the RICTOR family.</text>
</comment>
<dbReference type="HAMAP" id="MF_01328_B">
    <property type="entry name" value="Ribosomal_uL4_B"/>
    <property type="match status" value="1"/>
</dbReference>
<dbReference type="NCBIfam" id="TIGR03953">
    <property type="entry name" value="rplD_bact"/>
    <property type="match status" value="1"/>
</dbReference>
<proteinExistence type="inferred from homology"/>
<reference evidence="9 10" key="1">
    <citation type="submission" date="2012-05" db="EMBL/GenBank/DDBJ databases">
        <title>Recombination and specialization in a pathogen metapopulation.</title>
        <authorList>
            <person name="Gardiner A."/>
            <person name="Kemen E."/>
            <person name="Schultz-Larsen T."/>
            <person name="MacLean D."/>
            <person name="Van Oosterhout C."/>
            <person name="Jones J.D.G."/>
        </authorList>
    </citation>
    <scope>NUCLEOTIDE SEQUENCE [LARGE SCALE GENOMIC DNA]</scope>
    <source>
        <strain evidence="9 10">Ac Nc2</strain>
    </source>
</reference>
<evidence type="ECO:0000256" key="3">
    <source>
        <dbReference type="ARBA" id="ARBA00022980"/>
    </source>
</evidence>
<dbReference type="Pfam" id="PF14666">
    <property type="entry name" value="RICTOR_M"/>
    <property type="match status" value="1"/>
</dbReference>
<evidence type="ECO:0000259" key="8">
    <source>
        <dbReference type="SMART" id="SM01310"/>
    </source>
</evidence>
<dbReference type="EMBL" id="CAIX01000048">
    <property type="protein sequence ID" value="CCI43400.1"/>
    <property type="molecule type" value="Genomic_DNA"/>
</dbReference>
<name>A0A024GA70_9STRA</name>
<dbReference type="SMART" id="SM01310">
    <property type="entry name" value="RICTOR_V"/>
    <property type="match status" value="1"/>
</dbReference>
<dbReference type="GO" id="GO:0003735">
    <property type="term" value="F:structural constituent of ribosome"/>
    <property type="evidence" value="ECO:0007669"/>
    <property type="project" value="InterPro"/>
</dbReference>
<dbReference type="InterPro" id="IPR028268">
    <property type="entry name" value="Pianissimo_fam"/>
</dbReference>
<feature type="region of interest" description="Disordered" evidence="5">
    <location>
        <begin position="479"/>
        <end position="500"/>
    </location>
</feature>
<dbReference type="Gene3D" id="1.25.10.10">
    <property type="entry name" value="Leucine-rich Repeat Variant"/>
    <property type="match status" value="1"/>
</dbReference>
<dbReference type="Pfam" id="PF14664">
    <property type="entry name" value="RICTOR_N"/>
    <property type="match status" value="1"/>
</dbReference>
<dbReference type="InParanoid" id="A0A024GA70"/>
<keyword evidence="4" id="KW-0687">Ribonucleoprotein</keyword>
<organism evidence="9 10">
    <name type="scientific">Albugo candida</name>
    <dbReference type="NCBI Taxonomy" id="65357"/>
    <lineage>
        <taxon>Eukaryota</taxon>
        <taxon>Sar</taxon>
        <taxon>Stramenopiles</taxon>
        <taxon>Oomycota</taxon>
        <taxon>Peronosporomycetes</taxon>
        <taxon>Albuginales</taxon>
        <taxon>Albuginaceae</taxon>
        <taxon>Albugo</taxon>
    </lineage>
</organism>
<feature type="compositionally biased region" description="Polar residues" evidence="5">
    <location>
        <begin position="490"/>
        <end position="500"/>
    </location>
</feature>
<dbReference type="InterPro" id="IPR002136">
    <property type="entry name" value="Ribosomal_uL4"/>
</dbReference>
<accession>A0A024GA70</accession>
<dbReference type="STRING" id="65357.A0A024GA70"/>
<comment type="similarity">
    <text evidence="2">Belongs to the universal ribosomal protein uL4 family.</text>
</comment>
<dbReference type="InterPro" id="IPR016024">
    <property type="entry name" value="ARM-type_fold"/>
</dbReference>
<sequence>MTNASSSTIRSKNDAFASLNMICALIERGGLDRKAKLESMGRICHELKNDPLVLDSFSAERLIKCGCRFLIDSDSSTRVGALRMFRYAIVSNQSVKQAIDLHVQLFVVRSLEREQKLLAERVQALKVIRRIMQIDAMQMPASLVTSLVAVASHKDDNMRRLCLETIRELALCNLQIIAETNGVKVLIDAILEPTFQDLADSLLMTLVMLLNEPATRAYIEPFIDTQVLLAPFTDTDVPAGNDRRQKWMASRNAVVKLMRSWTGIMVLTSNPQGLSSLIQLLVQPVEEDVQIAVLSTICEIFLKKMPNDKNDTLMESSSLTSMDWMPLYSQHNLLNNYFVIVLLAMMHCGILEALITLGQGSNRCLAEPAINLLADILRMASRLLPDRHCATLLSLPQLVSASSLTTTQTTRNQFKNIMNRSEREKSIRSSEMLGELASAVRASLNAGNSSVSIVSYGGSGINGVQLASKLLQDTNRPQNLPHASRVVPSATGSNSRKGSITSNLTSRELMVQELKRSMDAQMDDTTFKGMLHNRSRVLTEKNWTKWNWDIISELLEGPLTNPQRLSEAMKTKFFKRLSGFFRCDPGNKGYFSQLAWIPDFVPFLRPACQMYTLLLNHPEGLLFLKTDRRGQLLTEISAALELEARPEAAIVESHIGALKARMFSPEYCSRRMLREYFTLLGLMSSSKEGLKMMEQSNLFQRLYVMGTTKGHEFLCRLILENLDYSVDGSSRKLLHSWMTEGSKALRLYATCLLRALLRSEVADFEKWGIDALVTQLTQEEEVAKAALSVLEEAAEKEECLHAMIMKRPTRLVQLRDKRAEALLLKFLSLAEGLAFLKDSGDWIPRMLTSWRRERHISYVHAVENALFCGLNRDICGRERNCSIPGSVRSCSPKPIPVNVPLKRGGSSRHGSQRSLWALDWLYRMPWNMEVKIVGPPGSGPPSNLILETFIDGSTIDNDDPSLEETDRLNNSIRVKGIVVDARNMPQPVVVNSQQTLQACLFLGTQPVDRYGFTKPLPQSNGGFVMSSASFNSDSQLRDRTGKVRSYSSVGGDRSSETNIVSPLDFPDPSVPIPEVATEENKDWSSCPPEQRSPQYLVAPECSICGPGERAVWNFRVEMDNVTGVVKRVLLKSVEFTLQLLPLRPRTVPLPPHLYGELAKTSYGCQILHASGHIPEFIASLRDRASVPLEKRAALWALGHIAATSRGYDLIHHYAHDVLDLISKLAIESLLVSVRGTCFFVLGLVSRSGSGQRSLAQLGWVSPRESNVAISIPQDCTSLFLWPPAPVMDNKADPTESAKKREPVTITPSSSLQSLLTNVPSEWREILRLIADLSNHITQKDAHSGINKLKTTKPHLFEDPKLLLYVHALLEKYTYRLVLRQFILNAFDRAVLTNEVLEMVLNIRKKVDSSFETERNGTRRRSSPSIPSFTSSIHSFNAAMNSNVANRFSVVNGLGGYPIPSSNLLPSAMGGDFVSDLRNTSGRSSTWKNQDRDGRTVVLKRNRKFSVTAERKIFVGAPEATSWWCELRSMMLHNLWKASPLSSPTASQLIPLVRYASSQVGIKMDNLDVPSNLSLAPQNPIPAPRLIKKASEVIYDDIGRPIVNTLSFKDESVVNSLALDPSVFNAPLRKDILHRVVRWQLACRRSGNHKAKSRSETRGSTRKVRPQKGGGQARVGDLRAPQWRGGYCVHGPVVRDHSYTLQKKVRAMGIRVALSEKLREGKLAIVENLDWDIVKTKELRDLLKARNWDNALFVDGEEVTTNFILSSRNIPCIDVIPQHKINVYSILKRDLLISTVDAIKYFEDRFHVD</sequence>
<dbReference type="Gene3D" id="3.40.1370.10">
    <property type="match status" value="1"/>
</dbReference>
<protein>
    <submittedName>
        <fullName evidence="9">Uncharacterized protein</fullName>
    </submittedName>
</protein>
<dbReference type="Proteomes" id="UP000053237">
    <property type="component" value="Unassembled WGS sequence"/>
</dbReference>
<dbReference type="PANTHER" id="PTHR13298:SF11">
    <property type="entry name" value="RAPAMYCIN-INSENSITIVE COMPANION OF MTOR"/>
    <property type="match status" value="1"/>
</dbReference>
<dbReference type="GO" id="GO:1990904">
    <property type="term" value="C:ribonucleoprotein complex"/>
    <property type="evidence" value="ECO:0007669"/>
    <property type="project" value="UniProtKB-KW"/>
</dbReference>
<dbReference type="InterPro" id="IPR029453">
    <property type="entry name" value="Rictor_IV"/>
</dbReference>